<reference evidence="1" key="1">
    <citation type="submission" date="2020-09" db="EMBL/GenBank/DDBJ databases">
        <authorList>
            <person name="Zhang D."/>
            <person name="Hatherill J.R."/>
            <person name="Ramirez J.F."/>
            <person name="Edinger B."/>
            <person name="Balarin R."/>
            <person name="Sullivan A."/>
            <person name="Humpal K.M."/>
            <person name="Guseva A."/>
            <person name="Butela K.A."/>
            <person name="Garlena R.A."/>
            <person name="Russell D.A."/>
            <person name="Pope W.H."/>
            <person name="Jacobs-Sera D."/>
            <person name="Hatfull G.F."/>
        </authorList>
    </citation>
    <scope>NUCLEOTIDE SEQUENCE</scope>
</reference>
<name>A0A879R1Q5_9CAUD</name>
<proteinExistence type="predicted"/>
<protein>
    <submittedName>
        <fullName evidence="1">Uncharacterized protein</fullName>
    </submittedName>
</protein>
<accession>A0A879R1Q5</accession>
<keyword evidence="2" id="KW-1185">Reference proteome</keyword>
<sequence length="56" mass="6736">MNEETKLILALHQIENLTSLLSQNEYEKYLYSHLIRIQVELQRQLTNINSYSKIKE</sequence>
<evidence type="ECO:0000313" key="2">
    <source>
        <dbReference type="Proteomes" id="UP000664915"/>
    </source>
</evidence>
<evidence type="ECO:0000313" key="1">
    <source>
        <dbReference type="EMBL" id="QPX48124.1"/>
    </source>
</evidence>
<dbReference type="GeneID" id="77946329"/>
<dbReference type="RefSeq" id="YP_010670134.1">
    <property type="nucleotide sequence ID" value="NC_070963.1"/>
</dbReference>
<dbReference type="Proteomes" id="UP000664915">
    <property type="component" value="Segment"/>
</dbReference>
<organism evidence="1 2">
    <name type="scientific">Synechococcus phage S-SRM01</name>
    <dbReference type="NCBI Taxonomy" id="2781608"/>
    <lineage>
        <taxon>Viruses</taxon>
        <taxon>Duplodnaviria</taxon>
        <taxon>Heunggongvirae</taxon>
        <taxon>Uroviricota</taxon>
        <taxon>Caudoviricetes</taxon>
        <taxon>Pantevenvirales</taxon>
        <taxon>Kyanoviridae</taxon>
        <taxon>Serangoonvirus</taxon>
        <taxon>Serangoonvirus essarone</taxon>
    </lineage>
</organism>
<dbReference type="KEGG" id="vg:77946329"/>
<dbReference type="EMBL" id="MW015081">
    <property type="protein sequence ID" value="QPX48124.1"/>
    <property type="molecule type" value="Genomic_DNA"/>
</dbReference>